<comment type="similarity">
    <text evidence="2 15">Belongs to the peptidase A1 family.</text>
</comment>
<keyword evidence="4 15" id="KW-0645">Protease</keyword>
<evidence type="ECO:0000256" key="13">
    <source>
        <dbReference type="PIRSR" id="PIRSR601461-1"/>
    </source>
</evidence>
<keyword evidence="5 16" id="KW-0732">Signal</keyword>
<name>A0A9N9C0J5_9GLOM</name>
<feature type="chain" id="PRO_5040267429" evidence="16">
    <location>
        <begin position="18"/>
        <end position="410"/>
    </location>
</feature>
<evidence type="ECO:0000256" key="2">
    <source>
        <dbReference type="ARBA" id="ARBA00007447"/>
    </source>
</evidence>
<feature type="active site" evidence="13">
    <location>
        <position position="299"/>
    </location>
</feature>
<evidence type="ECO:0000256" key="14">
    <source>
        <dbReference type="PIRSR" id="PIRSR601461-2"/>
    </source>
</evidence>
<dbReference type="PROSITE" id="PS51767">
    <property type="entry name" value="PEPTIDASE_A1"/>
    <property type="match status" value="1"/>
</dbReference>
<evidence type="ECO:0000256" key="15">
    <source>
        <dbReference type="RuleBase" id="RU000454"/>
    </source>
</evidence>
<dbReference type="CDD" id="cd05471">
    <property type="entry name" value="pepsin_like"/>
    <property type="match status" value="1"/>
</dbReference>
<keyword evidence="3" id="KW-1003">Cell membrane</keyword>
<evidence type="ECO:0000256" key="10">
    <source>
        <dbReference type="ARBA" id="ARBA00023157"/>
    </source>
</evidence>
<evidence type="ECO:0000256" key="7">
    <source>
        <dbReference type="ARBA" id="ARBA00022801"/>
    </source>
</evidence>
<evidence type="ECO:0000256" key="5">
    <source>
        <dbReference type="ARBA" id="ARBA00022729"/>
    </source>
</evidence>
<keyword evidence="10 14" id="KW-1015">Disulfide bond</keyword>
<evidence type="ECO:0000256" key="11">
    <source>
        <dbReference type="ARBA" id="ARBA00023180"/>
    </source>
</evidence>
<dbReference type="OrthoDB" id="2747330at2759"/>
<comment type="caution">
    <text evidence="18">The sequence shown here is derived from an EMBL/GenBank/DDBJ whole genome shotgun (WGS) entry which is preliminary data.</text>
</comment>
<dbReference type="InterPro" id="IPR021109">
    <property type="entry name" value="Peptidase_aspartic_dom_sf"/>
</dbReference>
<evidence type="ECO:0000256" key="9">
    <source>
        <dbReference type="ARBA" id="ARBA00023145"/>
    </source>
</evidence>
<feature type="active site" evidence="13">
    <location>
        <position position="115"/>
    </location>
</feature>
<dbReference type="FunFam" id="2.40.70.10:FF:000060">
    <property type="entry name" value="Aspartic-type endopeptidase ctsD"/>
    <property type="match status" value="1"/>
</dbReference>
<evidence type="ECO:0000256" key="3">
    <source>
        <dbReference type="ARBA" id="ARBA00022475"/>
    </source>
</evidence>
<feature type="domain" description="Peptidase A1" evidence="17">
    <location>
        <begin position="99"/>
        <end position="405"/>
    </location>
</feature>
<comment type="subcellular location">
    <subcellularLocation>
        <location evidence="1">Cell membrane</location>
    </subcellularLocation>
</comment>
<dbReference type="SUPFAM" id="SSF50630">
    <property type="entry name" value="Acid proteases"/>
    <property type="match status" value="1"/>
</dbReference>
<dbReference type="EMBL" id="CAJVPY010003255">
    <property type="protein sequence ID" value="CAG8586375.1"/>
    <property type="molecule type" value="Genomic_DNA"/>
</dbReference>
<evidence type="ECO:0000256" key="4">
    <source>
        <dbReference type="ARBA" id="ARBA00022670"/>
    </source>
</evidence>
<feature type="disulfide bond" evidence="14">
    <location>
        <begin position="333"/>
        <end position="366"/>
    </location>
</feature>
<feature type="signal peptide" evidence="16">
    <location>
        <begin position="1"/>
        <end position="17"/>
    </location>
</feature>
<evidence type="ECO:0000256" key="8">
    <source>
        <dbReference type="ARBA" id="ARBA00023136"/>
    </source>
</evidence>
<dbReference type="Gene3D" id="2.40.70.10">
    <property type="entry name" value="Acid Proteases"/>
    <property type="match status" value="2"/>
</dbReference>
<evidence type="ECO:0000259" key="17">
    <source>
        <dbReference type="PROSITE" id="PS51767"/>
    </source>
</evidence>
<dbReference type="PROSITE" id="PS00141">
    <property type="entry name" value="ASP_PROTEASE"/>
    <property type="match status" value="2"/>
</dbReference>
<dbReference type="GO" id="GO:0006508">
    <property type="term" value="P:proteolysis"/>
    <property type="evidence" value="ECO:0007669"/>
    <property type="project" value="UniProtKB-KW"/>
</dbReference>
<proteinExistence type="inferred from homology"/>
<keyword evidence="8" id="KW-0472">Membrane</keyword>
<dbReference type="InterPro" id="IPR034164">
    <property type="entry name" value="Pepsin-like_dom"/>
</dbReference>
<evidence type="ECO:0000313" key="19">
    <source>
        <dbReference type="Proteomes" id="UP000789405"/>
    </source>
</evidence>
<dbReference type="Pfam" id="PF00026">
    <property type="entry name" value="Asp"/>
    <property type="match status" value="1"/>
</dbReference>
<sequence length="410" mass="44329">FFTLITLFFLALAIIDAAPITSKPTVISLVKHTNKDSTWLRVREIHKVRALVKYQKLVESAYASDKAVLKKLELAKQGKAGDGEIDLTAETAGNSDIGYFGPIDLGCQTFNVIFDTGSSDLWVPSARCKAAACRKHKPFDPKKSETFKPSNKPFQIQYGTGNVKGISAQDNLIIGGIESKGQVFGLTLDESSDFVNVPYDGILGMALNQLSSQKAATPFSNMVSQGSVENSFFGFHLQRTLDKGDIGTLTLGGVDKSKFVGEITSNKLINNKGFWEINLDGASVNNKDLCFEGRSAIIDTGTTLVIMPLEDAEEIHKQIPGATRMDNQFVVPCDTKAKVAFTFGGVSYNIDPRDLAFQPTGKNNLCASGIAAGNIGGANTWLVGDVFLRNVYSVFDVKRLSVGFAPSKTK</sequence>
<feature type="non-terminal residue" evidence="18">
    <location>
        <position position="1"/>
    </location>
</feature>
<accession>A0A9N9C0J5</accession>
<dbReference type="InterPro" id="IPR001969">
    <property type="entry name" value="Aspartic_peptidase_AS"/>
</dbReference>
<keyword evidence="11" id="KW-0325">Glycoprotein</keyword>
<dbReference type="InterPro" id="IPR001461">
    <property type="entry name" value="Aspartic_peptidase_A1"/>
</dbReference>
<dbReference type="FunFam" id="2.40.70.10:FF:000008">
    <property type="entry name" value="Cathepsin D"/>
    <property type="match status" value="1"/>
</dbReference>
<dbReference type="AlphaFoldDB" id="A0A9N9C0J5"/>
<dbReference type="PANTHER" id="PTHR47966:SF75">
    <property type="entry name" value="ENDOPEPTIDASE (CTSD), PUTATIVE (AFU_ORTHOLOGUE AFUA_4G07040)-RELATED"/>
    <property type="match status" value="1"/>
</dbReference>
<reference evidence="18" key="1">
    <citation type="submission" date="2021-06" db="EMBL/GenBank/DDBJ databases">
        <authorList>
            <person name="Kallberg Y."/>
            <person name="Tangrot J."/>
            <person name="Rosling A."/>
        </authorList>
    </citation>
    <scope>NUCLEOTIDE SEQUENCE</scope>
    <source>
        <strain evidence="18">MA453B</strain>
    </source>
</reference>
<dbReference type="PANTHER" id="PTHR47966">
    <property type="entry name" value="BETA-SITE APP-CLEAVING ENZYME, ISOFORM A-RELATED"/>
    <property type="match status" value="1"/>
</dbReference>
<protein>
    <submittedName>
        <fullName evidence="18">24554_t:CDS:1</fullName>
    </submittedName>
</protein>
<dbReference type="Proteomes" id="UP000789405">
    <property type="component" value="Unassembled WGS sequence"/>
</dbReference>
<evidence type="ECO:0000256" key="12">
    <source>
        <dbReference type="ARBA" id="ARBA00023288"/>
    </source>
</evidence>
<keyword evidence="12" id="KW-0449">Lipoprotein</keyword>
<dbReference type="InterPro" id="IPR033121">
    <property type="entry name" value="PEPTIDASE_A1"/>
</dbReference>
<keyword evidence="19" id="KW-1185">Reference proteome</keyword>
<gene>
    <name evidence="18" type="ORF">DERYTH_LOCUS6945</name>
</gene>
<dbReference type="PRINTS" id="PR00792">
    <property type="entry name" value="PEPSIN"/>
</dbReference>
<evidence type="ECO:0000313" key="18">
    <source>
        <dbReference type="EMBL" id="CAG8586375.1"/>
    </source>
</evidence>
<keyword evidence="6 15" id="KW-0064">Aspartyl protease</keyword>
<dbReference type="GO" id="GO:0005886">
    <property type="term" value="C:plasma membrane"/>
    <property type="evidence" value="ECO:0007669"/>
    <property type="project" value="UniProtKB-SubCell"/>
</dbReference>
<evidence type="ECO:0000256" key="1">
    <source>
        <dbReference type="ARBA" id="ARBA00004236"/>
    </source>
</evidence>
<feature type="disulfide bond" evidence="14">
    <location>
        <begin position="128"/>
        <end position="133"/>
    </location>
</feature>
<keyword evidence="9" id="KW-0865">Zymogen</keyword>
<keyword evidence="7 15" id="KW-0378">Hydrolase</keyword>
<dbReference type="GO" id="GO:0004190">
    <property type="term" value="F:aspartic-type endopeptidase activity"/>
    <property type="evidence" value="ECO:0007669"/>
    <property type="project" value="UniProtKB-KW"/>
</dbReference>
<organism evidence="18 19">
    <name type="scientific">Dentiscutata erythropus</name>
    <dbReference type="NCBI Taxonomy" id="1348616"/>
    <lineage>
        <taxon>Eukaryota</taxon>
        <taxon>Fungi</taxon>
        <taxon>Fungi incertae sedis</taxon>
        <taxon>Mucoromycota</taxon>
        <taxon>Glomeromycotina</taxon>
        <taxon>Glomeromycetes</taxon>
        <taxon>Diversisporales</taxon>
        <taxon>Gigasporaceae</taxon>
        <taxon>Dentiscutata</taxon>
    </lineage>
</organism>
<evidence type="ECO:0000256" key="6">
    <source>
        <dbReference type="ARBA" id="ARBA00022750"/>
    </source>
</evidence>
<evidence type="ECO:0000256" key="16">
    <source>
        <dbReference type="SAM" id="SignalP"/>
    </source>
</evidence>